<dbReference type="CDD" id="cd00448">
    <property type="entry name" value="YjgF_YER057c_UK114_family"/>
    <property type="match status" value="1"/>
</dbReference>
<gene>
    <name evidence="2" type="ORF">GCM10009786_07010</name>
</gene>
<sequence length="127" mass="13582">MIRRISAAPGLAPVLGPYSQAVVANGFVFTTGQVPFGADGSAPDDFEDQVARCLENLVSVLAAAGSGLQHVVKVNAYLTSPEQREPFNRVYARYFTDDLPARTTVCVSIWEIALEIECVAVVPEVVA</sequence>
<protein>
    <submittedName>
        <fullName evidence="2">RidA family protein</fullName>
    </submittedName>
</protein>
<keyword evidence="3" id="KW-1185">Reference proteome</keyword>
<evidence type="ECO:0000256" key="1">
    <source>
        <dbReference type="ARBA" id="ARBA00010552"/>
    </source>
</evidence>
<name>A0ABP5MUM6_9MICO</name>
<accession>A0ABP5MUM6</accession>
<dbReference type="SUPFAM" id="SSF55298">
    <property type="entry name" value="YjgF-like"/>
    <property type="match status" value="1"/>
</dbReference>
<reference evidence="3" key="1">
    <citation type="journal article" date="2019" name="Int. J. Syst. Evol. Microbiol.">
        <title>The Global Catalogue of Microorganisms (GCM) 10K type strain sequencing project: providing services to taxonomists for standard genome sequencing and annotation.</title>
        <authorList>
            <consortium name="The Broad Institute Genomics Platform"/>
            <consortium name="The Broad Institute Genome Sequencing Center for Infectious Disease"/>
            <person name="Wu L."/>
            <person name="Ma J."/>
        </authorList>
    </citation>
    <scope>NUCLEOTIDE SEQUENCE [LARGE SCALE GENOMIC DNA]</scope>
    <source>
        <strain evidence="3">JCM 14919</strain>
    </source>
</reference>
<dbReference type="RefSeq" id="WP_200330438.1">
    <property type="nucleotide sequence ID" value="NZ_BAAAOP010000004.1"/>
</dbReference>
<evidence type="ECO:0000313" key="2">
    <source>
        <dbReference type="EMBL" id="GAA2186410.1"/>
    </source>
</evidence>
<dbReference type="InterPro" id="IPR006175">
    <property type="entry name" value="YjgF/YER057c/UK114"/>
</dbReference>
<comment type="caution">
    <text evidence="2">The sequence shown here is derived from an EMBL/GenBank/DDBJ whole genome shotgun (WGS) entry which is preliminary data.</text>
</comment>
<comment type="similarity">
    <text evidence="1">Belongs to the RutC family.</text>
</comment>
<dbReference type="Pfam" id="PF01042">
    <property type="entry name" value="Ribonuc_L-PSP"/>
    <property type="match status" value="1"/>
</dbReference>
<dbReference type="InterPro" id="IPR035959">
    <property type="entry name" value="RutC-like_sf"/>
</dbReference>
<dbReference type="Proteomes" id="UP001501084">
    <property type="component" value="Unassembled WGS sequence"/>
</dbReference>
<evidence type="ECO:0000313" key="3">
    <source>
        <dbReference type="Proteomes" id="UP001501084"/>
    </source>
</evidence>
<dbReference type="Gene3D" id="3.30.1330.40">
    <property type="entry name" value="RutC-like"/>
    <property type="match status" value="1"/>
</dbReference>
<dbReference type="EMBL" id="BAAAOP010000004">
    <property type="protein sequence ID" value="GAA2186410.1"/>
    <property type="molecule type" value="Genomic_DNA"/>
</dbReference>
<dbReference type="PANTHER" id="PTHR11803:SF58">
    <property type="entry name" value="PROTEIN HMF1-RELATED"/>
    <property type="match status" value="1"/>
</dbReference>
<dbReference type="PANTHER" id="PTHR11803">
    <property type="entry name" value="2-IMINOBUTANOATE/2-IMINOPROPANOATE DEAMINASE RIDA"/>
    <property type="match status" value="1"/>
</dbReference>
<proteinExistence type="inferred from homology"/>
<organism evidence="2 3">
    <name type="scientific">Leucobacter alluvii</name>
    <dbReference type="NCBI Taxonomy" id="340321"/>
    <lineage>
        <taxon>Bacteria</taxon>
        <taxon>Bacillati</taxon>
        <taxon>Actinomycetota</taxon>
        <taxon>Actinomycetes</taxon>
        <taxon>Micrococcales</taxon>
        <taxon>Microbacteriaceae</taxon>
        <taxon>Leucobacter</taxon>
    </lineage>
</organism>